<reference evidence="2" key="1">
    <citation type="journal article" date="2014" name="Int. J. Syst. Evol. Microbiol.">
        <title>Complete genome of a new Firmicutes species belonging to the dominant human colonic microbiota ('Ruminococcus bicirculans') reveals two chromosomes and a selective capacity to utilize plant glucans.</title>
        <authorList>
            <consortium name="NISC Comparative Sequencing Program"/>
            <person name="Wegmann U."/>
            <person name="Louis P."/>
            <person name="Goesmann A."/>
            <person name="Henrissat B."/>
            <person name="Duncan S.H."/>
            <person name="Flint H.J."/>
        </authorList>
    </citation>
    <scope>NUCLEOTIDE SEQUENCE</scope>
    <source>
        <strain evidence="2">JCM 17590</strain>
    </source>
</reference>
<accession>A0ABP7ZKE8</accession>
<proteinExistence type="predicted"/>
<sequence length="181" mass="17501">MPFLARSRRPALLGGALGGGTALVLGLTAFAIVSASSDGVHFSFSDRADAAVIGSTHDIPTVSRDLGSVTAPTPRPTPTAAPATSANAPEEKRETVQSSDAAPNTSAAKSASAAASTPAASSTPSPSATATVASSPAATSSPSPTSAPAQTSSPIQLPTPAPTDPGSGDSGRLCLLGIICP</sequence>
<feature type="region of interest" description="Disordered" evidence="1">
    <location>
        <begin position="60"/>
        <end position="170"/>
    </location>
</feature>
<reference evidence="2" key="2">
    <citation type="submission" date="2023-12" db="EMBL/GenBank/DDBJ databases">
        <authorList>
            <person name="Sun Q."/>
            <person name="Inoue M."/>
        </authorList>
    </citation>
    <scope>NUCLEOTIDE SEQUENCE</scope>
    <source>
        <strain evidence="2">JCM 17590</strain>
    </source>
</reference>
<evidence type="ECO:0000256" key="1">
    <source>
        <dbReference type="SAM" id="MobiDB-lite"/>
    </source>
</evidence>
<keyword evidence="3" id="KW-1185">Reference proteome</keyword>
<comment type="caution">
    <text evidence="2">The sequence shown here is derived from an EMBL/GenBank/DDBJ whole genome shotgun (WGS) entry which is preliminary data.</text>
</comment>
<dbReference type="RefSeq" id="WP_344791522.1">
    <property type="nucleotide sequence ID" value="NZ_BAABBV010000001.1"/>
</dbReference>
<evidence type="ECO:0000313" key="2">
    <source>
        <dbReference type="EMBL" id="GAA4161417.1"/>
    </source>
</evidence>
<dbReference type="InterPro" id="IPR006311">
    <property type="entry name" value="TAT_signal"/>
</dbReference>
<dbReference type="EMBL" id="BAABBV010000001">
    <property type="protein sequence ID" value="GAA4161417.1"/>
    <property type="molecule type" value="Genomic_DNA"/>
</dbReference>
<dbReference type="PROSITE" id="PS51318">
    <property type="entry name" value="TAT"/>
    <property type="match status" value="1"/>
</dbReference>
<organism evidence="2 3">
    <name type="scientific">Gryllotalpicola daejeonensis</name>
    <dbReference type="NCBI Taxonomy" id="993087"/>
    <lineage>
        <taxon>Bacteria</taxon>
        <taxon>Bacillati</taxon>
        <taxon>Actinomycetota</taxon>
        <taxon>Actinomycetes</taxon>
        <taxon>Micrococcales</taxon>
        <taxon>Microbacteriaceae</taxon>
        <taxon>Gryllotalpicola</taxon>
    </lineage>
</organism>
<gene>
    <name evidence="2" type="ORF">GCM10022286_18940</name>
</gene>
<feature type="compositionally biased region" description="Low complexity" evidence="1">
    <location>
        <begin position="101"/>
        <end position="154"/>
    </location>
</feature>
<dbReference type="Proteomes" id="UP001415169">
    <property type="component" value="Unassembled WGS sequence"/>
</dbReference>
<protein>
    <submittedName>
        <fullName evidence="2">Uncharacterized protein</fullName>
    </submittedName>
</protein>
<name>A0ABP7ZKE8_9MICO</name>
<evidence type="ECO:0000313" key="3">
    <source>
        <dbReference type="Proteomes" id="UP001415169"/>
    </source>
</evidence>